<protein>
    <submittedName>
        <fullName evidence="2">Uncharacterized protein</fullName>
    </submittedName>
</protein>
<dbReference type="Proteomes" id="UP001218218">
    <property type="component" value="Unassembled WGS sequence"/>
</dbReference>
<accession>A0AAD6Z5C7</accession>
<feature type="region of interest" description="Disordered" evidence="1">
    <location>
        <begin position="1"/>
        <end position="22"/>
    </location>
</feature>
<gene>
    <name evidence="2" type="ORF">DFH08DRAFT_823939</name>
</gene>
<sequence length="212" mass="23886">MPRTWNTARNRRTTVPCGIPPATRAQPCRTDYRLQPERNRAVRNRAARNSCPQPERNRAARNSRPQPECNRAAQNSRLQPQLFAGKIFKSSNCSLDICTLKALHTGFKNHPARAQSTQKCPQKCSFLGPLVPGVQHSKWDHGTSHKFFRSACGGWTGVNPEGYNHLWMQPIMQAAQDATRFVATNPRMMPTINQDATAVRYMQPKAIISPIL</sequence>
<name>A0AAD6Z5C7_9AGAR</name>
<reference evidence="2" key="1">
    <citation type="submission" date="2023-03" db="EMBL/GenBank/DDBJ databases">
        <title>Massive genome expansion in bonnet fungi (Mycena s.s.) driven by repeated elements and novel gene families across ecological guilds.</title>
        <authorList>
            <consortium name="Lawrence Berkeley National Laboratory"/>
            <person name="Harder C.B."/>
            <person name="Miyauchi S."/>
            <person name="Viragh M."/>
            <person name="Kuo A."/>
            <person name="Thoen E."/>
            <person name="Andreopoulos B."/>
            <person name="Lu D."/>
            <person name="Skrede I."/>
            <person name="Drula E."/>
            <person name="Henrissat B."/>
            <person name="Morin E."/>
            <person name="Kohler A."/>
            <person name="Barry K."/>
            <person name="LaButti K."/>
            <person name="Morin E."/>
            <person name="Salamov A."/>
            <person name="Lipzen A."/>
            <person name="Mereny Z."/>
            <person name="Hegedus B."/>
            <person name="Baldrian P."/>
            <person name="Stursova M."/>
            <person name="Weitz H."/>
            <person name="Taylor A."/>
            <person name="Grigoriev I.V."/>
            <person name="Nagy L.G."/>
            <person name="Martin F."/>
            <person name="Kauserud H."/>
        </authorList>
    </citation>
    <scope>NUCLEOTIDE SEQUENCE</scope>
    <source>
        <strain evidence="2">CBHHK002</strain>
    </source>
</reference>
<evidence type="ECO:0000313" key="3">
    <source>
        <dbReference type="Proteomes" id="UP001218218"/>
    </source>
</evidence>
<feature type="region of interest" description="Disordered" evidence="1">
    <location>
        <begin position="38"/>
        <end position="74"/>
    </location>
</feature>
<dbReference type="EMBL" id="JARIHO010000086">
    <property type="protein sequence ID" value="KAJ7307853.1"/>
    <property type="molecule type" value="Genomic_DNA"/>
</dbReference>
<organism evidence="2 3">
    <name type="scientific">Mycena albidolilacea</name>
    <dbReference type="NCBI Taxonomy" id="1033008"/>
    <lineage>
        <taxon>Eukaryota</taxon>
        <taxon>Fungi</taxon>
        <taxon>Dikarya</taxon>
        <taxon>Basidiomycota</taxon>
        <taxon>Agaricomycotina</taxon>
        <taxon>Agaricomycetes</taxon>
        <taxon>Agaricomycetidae</taxon>
        <taxon>Agaricales</taxon>
        <taxon>Marasmiineae</taxon>
        <taxon>Mycenaceae</taxon>
        <taxon>Mycena</taxon>
    </lineage>
</organism>
<keyword evidence="3" id="KW-1185">Reference proteome</keyword>
<comment type="caution">
    <text evidence="2">The sequence shown here is derived from an EMBL/GenBank/DDBJ whole genome shotgun (WGS) entry which is preliminary data.</text>
</comment>
<dbReference type="AlphaFoldDB" id="A0AAD6Z5C7"/>
<evidence type="ECO:0000256" key="1">
    <source>
        <dbReference type="SAM" id="MobiDB-lite"/>
    </source>
</evidence>
<evidence type="ECO:0000313" key="2">
    <source>
        <dbReference type="EMBL" id="KAJ7307853.1"/>
    </source>
</evidence>
<proteinExistence type="predicted"/>